<sequence>MLTVIWKLVEKLLVPAPKQLKSPTVETQGLKWSFAAGTNLLSQLGAKIERQSKQKLNEFARELRSFPSIDMSGRNFGDEGLFFLAESLAFNQTGHLFQWRSGGSEASLGEHLNLTDLVRPAGSVSEGRARSERRMMAIESTVEELKAEMRAMTHEFQRAFGRRSRNQDRSSKGSHGSVNAEPERRPPESSEDESEDDRGDRSWMKCVELPTFEGTDPIGWIAKVEKFFDIQSVTEKEKMKLASKCTPFETVYERPPPTLTCFIPGETVVEAIAQDLQTRDEALKQLRYHLARA</sequence>
<evidence type="ECO:0000313" key="3">
    <source>
        <dbReference type="EMBL" id="WVY98448.1"/>
    </source>
</evidence>
<organism evidence="3 4">
    <name type="scientific">Vigna mungo</name>
    <name type="common">Black gram</name>
    <name type="synonym">Phaseolus mungo</name>
    <dbReference type="NCBI Taxonomy" id="3915"/>
    <lineage>
        <taxon>Eukaryota</taxon>
        <taxon>Viridiplantae</taxon>
        <taxon>Streptophyta</taxon>
        <taxon>Embryophyta</taxon>
        <taxon>Tracheophyta</taxon>
        <taxon>Spermatophyta</taxon>
        <taxon>Magnoliopsida</taxon>
        <taxon>eudicotyledons</taxon>
        <taxon>Gunneridae</taxon>
        <taxon>Pentapetalae</taxon>
        <taxon>rosids</taxon>
        <taxon>fabids</taxon>
        <taxon>Fabales</taxon>
        <taxon>Fabaceae</taxon>
        <taxon>Papilionoideae</taxon>
        <taxon>50 kb inversion clade</taxon>
        <taxon>NPAAA clade</taxon>
        <taxon>indigoferoid/millettioid clade</taxon>
        <taxon>Phaseoleae</taxon>
        <taxon>Vigna</taxon>
    </lineage>
</organism>
<evidence type="ECO:0000256" key="2">
    <source>
        <dbReference type="SAM" id="MobiDB-lite"/>
    </source>
</evidence>
<evidence type="ECO:0000256" key="1">
    <source>
        <dbReference type="SAM" id="Coils"/>
    </source>
</evidence>
<dbReference type="Proteomes" id="UP001374535">
    <property type="component" value="Chromosome 9"/>
</dbReference>
<protein>
    <recommendedName>
        <fullName evidence="5">Retrotransposon gag domain-containing protein</fullName>
    </recommendedName>
</protein>
<evidence type="ECO:0000313" key="4">
    <source>
        <dbReference type="Proteomes" id="UP001374535"/>
    </source>
</evidence>
<feature type="coiled-coil region" evidence="1">
    <location>
        <begin position="128"/>
        <end position="155"/>
    </location>
</feature>
<reference evidence="3 4" key="1">
    <citation type="journal article" date="2023" name="Life. Sci Alliance">
        <title>Evolutionary insights into 3D genome organization and epigenetic landscape of Vigna mungo.</title>
        <authorList>
            <person name="Junaid A."/>
            <person name="Singh B."/>
            <person name="Bhatia S."/>
        </authorList>
    </citation>
    <scope>NUCLEOTIDE SEQUENCE [LARGE SCALE GENOMIC DNA]</scope>
    <source>
        <strain evidence="3">Urdbean</strain>
    </source>
</reference>
<dbReference type="AlphaFoldDB" id="A0AAQ3RK85"/>
<keyword evidence="4" id="KW-1185">Reference proteome</keyword>
<accession>A0AAQ3RK85</accession>
<evidence type="ECO:0008006" key="5">
    <source>
        <dbReference type="Google" id="ProtNLM"/>
    </source>
</evidence>
<name>A0AAQ3RK85_VIGMU</name>
<dbReference type="EMBL" id="CP144692">
    <property type="protein sequence ID" value="WVY98448.1"/>
    <property type="molecule type" value="Genomic_DNA"/>
</dbReference>
<keyword evidence="1" id="KW-0175">Coiled coil</keyword>
<gene>
    <name evidence="3" type="ORF">V8G54_030599</name>
</gene>
<proteinExistence type="predicted"/>
<feature type="region of interest" description="Disordered" evidence="2">
    <location>
        <begin position="158"/>
        <end position="202"/>
    </location>
</feature>